<protein>
    <recommendedName>
        <fullName evidence="1">Bacterial repeat domain-containing protein</fullName>
    </recommendedName>
</protein>
<comment type="caution">
    <text evidence="2">The sequence shown here is derived from an EMBL/GenBank/DDBJ whole genome shotgun (WGS) entry which is preliminary data.</text>
</comment>
<organism evidence="2 3">
    <name type="scientific">Fodinibius salinus</name>
    <dbReference type="NCBI Taxonomy" id="860790"/>
    <lineage>
        <taxon>Bacteria</taxon>
        <taxon>Pseudomonadati</taxon>
        <taxon>Balneolota</taxon>
        <taxon>Balneolia</taxon>
        <taxon>Balneolales</taxon>
        <taxon>Balneolaceae</taxon>
        <taxon>Fodinibius</taxon>
    </lineage>
</organism>
<proteinExistence type="predicted"/>
<name>A0A5D3YLQ6_9BACT</name>
<evidence type="ECO:0000313" key="2">
    <source>
        <dbReference type="EMBL" id="TYP93637.1"/>
    </source>
</evidence>
<dbReference type="AlphaFoldDB" id="A0A5D3YLQ6"/>
<evidence type="ECO:0000313" key="3">
    <source>
        <dbReference type="Proteomes" id="UP000324595"/>
    </source>
</evidence>
<dbReference type="InterPro" id="IPR044060">
    <property type="entry name" value="Bacterial_rp_domain"/>
</dbReference>
<dbReference type="Pfam" id="PF18998">
    <property type="entry name" value="Flg_new_2"/>
    <property type="match status" value="1"/>
</dbReference>
<dbReference type="PROSITE" id="PS51257">
    <property type="entry name" value="PROKAR_LIPOPROTEIN"/>
    <property type="match status" value="1"/>
</dbReference>
<reference evidence="2 3" key="1">
    <citation type="submission" date="2019-07" db="EMBL/GenBank/DDBJ databases">
        <title>Genomic Encyclopedia of Archaeal and Bacterial Type Strains, Phase II (KMG-II): from individual species to whole genera.</title>
        <authorList>
            <person name="Goeker M."/>
        </authorList>
    </citation>
    <scope>NUCLEOTIDE SEQUENCE [LARGE SCALE GENOMIC DNA]</scope>
    <source>
        <strain evidence="2 3">DSM 21935</strain>
    </source>
</reference>
<gene>
    <name evidence="2" type="ORF">LX73_1346</name>
</gene>
<feature type="domain" description="Bacterial repeat" evidence="1">
    <location>
        <begin position="39"/>
        <end position="104"/>
    </location>
</feature>
<accession>A0A5D3YLQ6</accession>
<keyword evidence="3" id="KW-1185">Reference proteome</keyword>
<dbReference type="Proteomes" id="UP000324595">
    <property type="component" value="Unassembled WGS sequence"/>
</dbReference>
<evidence type="ECO:0000259" key="1">
    <source>
        <dbReference type="Pfam" id="PF18998"/>
    </source>
</evidence>
<sequence length="245" mass="26397">MRVSKVFCWLVAMSVMIMGCGGSSTGGDDKSSEQVRLLVTENPSEGGSVDPARGTFDVGEEVTVKADANDGYGFGEWTGDQQSQDNPLTFTINEQTNLTANFVQTGPRYSMVITAGDGTETINDLETGQSYDATASFDENLDKDAPPSPPQGAFDARFVTQSDNLRKDYRSSTVQQVDWTLKYQLSSGQDLNLSWNLSVQDQSLDGDDLILTDQSGSFEKDMTNSSSYTVSGASSGTLIISYTAN</sequence>
<dbReference type="EMBL" id="VNHY01000002">
    <property type="protein sequence ID" value="TYP93637.1"/>
    <property type="molecule type" value="Genomic_DNA"/>
</dbReference>